<evidence type="ECO:0000313" key="2">
    <source>
        <dbReference type="Proteomes" id="UP000050326"/>
    </source>
</evidence>
<name>A0A0P8WY74_9CLOT</name>
<keyword evidence="2" id="KW-1185">Reference proteome</keyword>
<dbReference type="Proteomes" id="UP000050326">
    <property type="component" value="Unassembled WGS sequence"/>
</dbReference>
<sequence length="34" mass="3896">MINYVLGGLMIPVHKINSGDKGEGTYEYYSCWRT</sequence>
<protein>
    <submittedName>
        <fullName evidence="1">Uncharacterized protein</fullName>
    </submittedName>
</protein>
<reference evidence="1 2" key="1">
    <citation type="submission" date="2015-09" db="EMBL/GenBank/DDBJ databases">
        <title>Genome sequence of Oxobacter pfennigii DSM 3222.</title>
        <authorList>
            <person name="Poehlein A."/>
            <person name="Bengelsdorf F.R."/>
            <person name="Schiel-Bengelsdorf B."/>
            <person name="Duerre P."/>
            <person name="Daniel R."/>
        </authorList>
    </citation>
    <scope>NUCLEOTIDE SEQUENCE [LARGE SCALE GENOMIC DNA]</scope>
    <source>
        <strain evidence="1 2">DSM 3222</strain>
    </source>
</reference>
<dbReference type="EMBL" id="LKET01000039">
    <property type="protein sequence ID" value="KPU43323.1"/>
    <property type="molecule type" value="Genomic_DNA"/>
</dbReference>
<accession>A0A0P8WY74</accession>
<organism evidence="1 2">
    <name type="scientific">Oxobacter pfennigii</name>
    <dbReference type="NCBI Taxonomy" id="36849"/>
    <lineage>
        <taxon>Bacteria</taxon>
        <taxon>Bacillati</taxon>
        <taxon>Bacillota</taxon>
        <taxon>Clostridia</taxon>
        <taxon>Eubacteriales</taxon>
        <taxon>Clostridiaceae</taxon>
        <taxon>Oxobacter</taxon>
    </lineage>
</organism>
<evidence type="ECO:0000313" key="1">
    <source>
        <dbReference type="EMBL" id="KPU43323.1"/>
    </source>
</evidence>
<comment type="caution">
    <text evidence="1">The sequence shown here is derived from an EMBL/GenBank/DDBJ whole genome shotgun (WGS) entry which is preliminary data.</text>
</comment>
<dbReference type="STRING" id="36849.OXPF_27640"/>
<dbReference type="AlphaFoldDB" id="A0A0P8WY74"/>
<proteinExistence type="predicted"/>
<gene>
    <name evidence="1" type="ORF">OXPF_27640</name>
</gene>